<dbReference type="EMBL" id="JAGKTC010000001">
    <property type="protein sequence ID" value="MBP3984199.1"/>
    <property type="molecule type" value="Genomic_DNA"/>
</dbReference>
<evidence type="ECO:0000259" key="1">
    <source>
        <dbReference type="Pfam" id="PF09361"/>
    </source>
</evidence>
<evidence type="ECO:0000313" key="3">
    <source>
        <dbReference type="Proteomes" id="UP000673447"/>
    </source>
</evidence>
<comment type="caution">
    <text evidence="2">The sequence shown here is derived from an EMBL/GenBank/DDBJ whole genome shotgun (WGS) entry which is preliminary data.</text>
</comment>
<sequence length="129" mass="13953">MSAQFNNQFSAYTQQFAAVASRANRLALENAETVFGVQLKAFEKNIDATTAFFGELAEVRDLDAYKTLLPKGLQVAKDNAERFVAAGQEVFGLNLKTGEALGQLAKAQFESATESVQATVAKATKTARR</sequence>
<accession>A0A940X400</accession>
<keyword evidence="3" id="KW-1185">Reference proteome</keyword>
<dbReference type="Pfam" id="PF09361">
    <property type="entry name" value="Phasin_2"/>
    <property type="match status" value="1"/>
</dbReference>
<dbReference type="Proteomes" id="UP000673447">
    <property type="component" value="Unassembled WGS sequence"/>
</dbReference>
<reference evidence="2" key="2">
    <citation type="submission" date="2021-03" db="EMBL/GenBank/DDBJ databases">
        <authorList>
            <person name="Cao W."/>
        </authorList>
    </citation>
    <scope>NUCLEOTIDE SEQUENCE</scope>
    <source>
        <strain evidence="2">110414</strain>
    </source>
</reference>
<feature type="domain" description="Phasin" evidence="1">
    <location>
        <begin position="8"/>
        <end position="109"/>
    </location>
</feature>
<reference evidence="2" key="1">
    <citation type="journal article" date="2016" name="Int. J. Syst. Evol. Microbiol.">
        <title>Pseudoxanthomonas helianthi sp. nov., isolated from roots of Jerusalem artichoke (Helianthus tuberosus).</title>
        <authorList>
            <person name="Kittiwongwattana C."/>
            <person name="Thawai C."/>
        </authorList>
    </citation>
    <scope>NUCLEOTIDE SEQUENCE</scope>
    <source>
        <strain evidence="2">110414</strain>
    </source>
</reference>
<dbReference type="AlphaFoldDB" id="A0A940X400"/>
<name>A0A940X400_9GAMM</name>
<dbReference type="RefSeq" id="WP_210535980.1">
    <property type="nucleotide sequence ID" value="NZ_JAGKTC010000001.1"/>
</dbReference>
<proteinExistence type="predicted"/>
<dbReference type="InterPro" id="IPR018968">
    <property type="entry name" value="Phasin"/>
</dbReference>
<organism evidence="2 3">
    <name type="scientific">Pseudoxanthomonas helianthi</name>
    <dbReference type="NCBI Taxonomy" id="1453541"/>
    <lineage>
        <taxon>Bacteria</taxon>
        <taxon>Pseudomonadati</taxon>
        <taxon>Pseudomonadota</taxon>
        <taxon>Gammaproteobacteria</taxon>
        <taxon>Lysobacterales</taxon>
        <taxon>Lysobacteraceae</taxon>
        <taxon>Pseudoxanthomonas</taxon>
    </lineage>
</organism>
<protein>
    <submittedName>
        <fullName evidence="2">Phasin family protein</fullName>
    </submittedName>
</protein>
<evidence type="ECO:0000313" key="2">
    <source>
        <dbReference type="EMBL" id="MBP3984199.1"/>
    </source>
</evidence>
<gene>
    <name evidence="2" type="ORF">J5837_07140</name>
</gene>